<dbReference type="Gene3D" id="3.30.43.10">
    <property type="entry name" value="Uridine Diphospho-n-acetylenolpyruvylglucosamine Reductase, domain 2"/>
    <property type="match status" value="1"/>
</dbReference>
<dbReference type="SUPFAM" id="SSF56176">
    <property type="entry name" value="FAD-binding/transporter-associated domain-like"/>
    <property type="match status" value="1"/>
</dbReference>
<keyword evidence="3" id="KW-0560">Oxidoreductase</keyword>
<dbReference type="InterPro" id="IPR016167">
    <property type="entry name" value="FAD-bd_PCMH_sub1"/>
</dbReference>
<dbReference type="InterPro" id="IPR036683">
    <property type="entry name" value="CO_DH_flav_C_dom_sf"/>
</dbReference>
<gene>
    <name evidence="5" type="primary">cutM</name>
    <name evidence="5" type="ORF">Aiant_73530</name>
</gene>
<protein>
    <submittedName>
        <fullName evidence="5">Carbon-monoxide dehydrogenase medium subunit</fullName>
    </submittedName>
</protein>
<dbReference type="Pfam" id="PF00941">
    <property type="entry name" value="FAD_binding_5"/>
    <property type="match status" value="1"/>
</dbReference>
<evidence type="ECO:0000313" key="5">
    <source>
        <dbReference type="EMBL" id="BCJ46696.1"/>
    </source>
</evidence>
<feature type="domain" description="FAD-binding PCMH-type" evidence="4">
    <location>
        <begin position="1"/>
        <end position="174"/>
    </location>
</feature>
<dbReference type="Gene3D" id="3.30.465.10">
    <property type="match status" value="1"/>
</dbReference>
<accession>A0ABM7M4W9</accession>
<proteinExistence type="predicted"/>
<reference evidence="5 6" key="1">
    <citation type="submission" date="2020-08" db="EMBL/GenBank/DDBJ databases">
        <title>Whole genome shotgun sequence of Actinoplanes ianthinogenes NBRC 13996.</title>
        <authorList>
            <person name="Komaki H."/>
            <person name="Tamura T."/>
        </authorList>
    </citation>
    <scope>NUCLEOTIDE SEQUENCE [LARGE SCALE GENOMIC DNA]</scope>
    <source>
        <strain evidence="5 6">NBRC 13996</strain>
    </source>
</reference>
<dbReference type="PANTHER" id="PTHR42659">
    <property type="entry name" value="XANTHINE DEHYDROGENASE SUBUNIT C-RELATED"/>
    <property type="match status" value="1"/>
</dbReference>
<keyword evidence="2" id="KW-0274">FAD</keyword>
<evidence type="ECO:0000256" key="1">
    <source>
        <dbReference type="ARBA" id="ARBA00022630"/>
    </source>
</evidence>
<dbReference type="Gene3D" id="3.30.390.50">
    <property type="entry name" value="CO dehydrogenase flavoprotein, C-terminal domain"/>
    <property type="match status" value="1"/>
</dbReference>
<evidence type="ECO:0000259" key="4">
    <source>
        <dbReference type="PROSITE" id="PS51387"/>
    </source>
</evidence>
<dbReference type="Proteomes" id="UP000676967">
    <property type="component" value="Chromosome"/>
</dbReference>
<dbReference type="EMBL" id="AP023356">
    <property type="protein sequence ID" value="BCJ46696.1"/>
    <property type="molecule type" value="Genomic_DNA"/>
</dbReference>
<dbReference type="PANTHER" id="PTHR42659:SF2">
    <property type="entry name" value="XANTHINE DEHYDROGENASE SUBUNIT C-RELATED"/>
    <property type="match status" value="1"/>
</dbReference>
<evidence type="ECO:0000256" key="2">
    <source>
        <dbReference type="ARBA" id="ARBA00022827"/>
    </source>
</evidence>
<evidence type="ECO:0000256" key="3">
    <source>
        <dbReference type="ARBA" id="ARBA00023002"/>
    </source>
</evidence>
<dbReference type="InterPro" id="IPR016169">
    <property type="entry name" value="FAD-bd_PCMH_sub2"/>
</dbReference>
<dbReference type="InterPro" id="IPR002346">
    <property type="entry name" value="Mopterin_DH_FAD-bd"/>
</dbReference>
<dbReference type="InterPro" id="IPR005107">
    <property type="entry name" value="CO_DH_flav_C"/>
</dbReference>
<keyword evidence="1" id="KW-0285">Flavoprotein</keyword>
<dbReference type="PROSITE" id="PS51387">
    <property type="entry name" value="FAD_PCMH"/>
    <property type="match status" value="1"/>
</dbReference>
<dbReference type="InterPro" id="IPR016166">
    <property type="entry name" value="FAD-bd_PCMH"/>
</dbReference>
<organism evidence="5 6">
    <name type="scientific">Actinoplanes ianthinogenes</name>
    <dbReference type="NCBI Taxonomy" id="122358"/>
    <lineage>
        <taxon>Bacteria</taxon>
        <taxon>Bacillati</taxon>
        <taxon>Actinomycetota</taxon>
        <taxon>Actinomycetes</taxon>
        <taxon>Micromonosporales</taxon>
        <taxon>Micromonosporaceae</taxon>
        <taxon>Actinoplanes</taxon>
    </lineage>
</organism>
<dbReference type="InterPro" id="IPR051312">
    <property type="entry name" value="Diverse_Substr_Oxidored"/>
</dbReference>
<dbReference type="Pfam" id="PF03450">
    <property type="entry name" value="CO_deh_flav_C"/>
    <property type="match status" value="1"/>
</dbReference>
<dbReference type="InterPro" id="IPR036318">
    <property type="entry name" value="FAD-bd_PCMH-like_sf"/>
</dbReference>
<dbReference type="RefSeq" id="WP_189331721.1">
    <property type="nucleotide sequence ID" value="NZ_AP023356.1"/>
</dbReference>
<name>A0ABM7M4W9_9ACTN</name>
<evidence type="ECO:0000313" key="6">
    <source>
        <dbReference type="Proteomes" id="UP000676967"/>
    </source>
</evidence>
<sequence>MTQTFEYVAATDLDEVLAALADGGTSVLAGGQSLVPELSAPGAPRRRVVDINRVAGLDTLVEADGFLRVGPLVRHRTFESEAVGGPLGELLRAVVRHIGHPPIRARGTMLGSLAYAHPAAEWPAVAVALGAEMVLTGPAGCRTVPAAEFFTGPFGTARRPEELLVEVRLPVLPVGTGIGYAEDRRTTIFPEAAAFAAVTMAGGRVTAAAIGLVNAGPCPVRGRAAEKVLVGSDFSDATIAAAAATAADTDAMIGAEAAGAADTDPVLGPAARAAGALRRRAIRTLTRRALSQARERTVTGCA</sequence>
<dbReference type="SUPFAM" id="SSF55447">
    <property type="entry name" value="CO dehydrogenase flavoprotein C-terminal domain-like"/>
    <property type="match status" value="1"/>
</dbReference>
<keyword evidence="6" id="KW-1185">Reference proteome</keyword>